<keyword evidence="1" id="KW-1133">Transmembrane helix</keyword>
<dbReference type="RefSeq" id="WP_145220814.1">
    <property type="nucleotide sequence ID" value="NZ_CP036269.1"/>
</dbReference>
<evidence type="ECO:0000256" key="1">
    <source>
        <dbReference type="SAM" id="Phobius"/>
    </source>
</evidence>
<dbReference type="Gene3D" id="1.10.287.70">
    <property type="match status" value="1"/>
</dbReference>
<protein>
    <recommendedName>
        <fullName evidence="4">Ion channel</fullName>
    </recommendedName>
</protein>
<organism evidence="2 3">
    <name type="scientific">Gimesia alba</name>
    <dbReference type="NCBI Taxonomy" id="2527973"/>
    <lineage>
        <taxon>Bacteria</taxon>
        <taxon>Pseudomonadati</taxon>
        <taxon>Planctomycetota</taxon>
        <taxon>Planctomycetia</taxon>
        <taxon>Planctomycetales</taxon>
        <taxon>Planctomycetaceae</taxon>
        <taxon>Gimesia</taxon>
    </lineage>
</organism>
<gene>
    <name evidence="2" type="ORF">Pan241w_50800</name>
</gene>
<keyword evidence="1" id="KW-0472">Membrane</keyword>
<dbReference type="SUPFAM" id="SSF81324">
    <property type="entry name" value="Voltage-gated potassium channels"/>
    <property type="match status" value="1"/>
</dbReference>
<sequence>MLKSPRHIHSPRLRFLYRIALFLGGAVLVDGIALIAGAVGFHYLEGLGWMDACLNASLVVTGNGPVDRPVTFGGKLFVTLYAILGVILFAAVIGAFLTPVFQRALYGLHRPRGNSRKSDSDQAAGDDS</sequence>
<dbReference type="OrthoDB" id="465094at2"/>
<evidence type="ECO:0008006" key="4">
    <source>
        <dbReference type="Google" id="ProtNLM"/>
    </source>
</evidence>
<dbReference type="EMBL" id="CP036269">
    <property type="protein sequence ID" value="QDT44963.1"/>
    <property type="molecule type" value="Genomic_DNA"/>
</dbReference>
<evidence type="ECO:0000313" key="3">
    <source>
        <dbReference type="Proteomes" id="UP000317171"/>
    </source>
</evidence>
<reference evidence="2 3" key="1">
    <citation type="submission" date="2019-02" db="EMBL/GenBank/DDBJ databases">
        <title>Deep-cultivation of Planctomycetes and their phenomic and genomic characterization uncovers novel biology.</title>
        <authorList>
            <person name="Wiegand S."/>
            <person name="Jogler M."/>
            <person name="Boedeker C."/>
            <person name="Pinto D."/>
            <person name="Vollmers J."/>
            <person name="Rivas-Marin E."/>
            <person name="Kohn T."/>
            <person name="Peeters S.H."/>
            <person name="Heuer A."/>
            <person name="Rast P."/>
            <person name="Oberbeckmann S."/>
            <person name="Bunk B."/>
            <person name="Jeske O."/>
            <person name="Meyerdierks A."/>
            <person name="Storesund J.E."/>
            <person name="Kallscheuer N."/>
            <person name="Luecker S."/>
            <person name="Lage O.M."/>
            <person name="Pohl T."/>
            <person name="Merkel B.J."/>
            <person name="Hornburger P."/>
            <person name="Mueller R.-W."/>
            <person name="Bruemmer F."/>
            <person name="Labrenz M."/>
            <person name="Spormann A.M."/>
            <person name="Op den Camp H."/>
            <person name="Overmann J."/>
            <person name="Amann R."/>
            <person name="Jetten M.S.M."/>
            <person name="Mascher T."/>
            <person name="Medema M.H."/>
            <person name="Devos D.P."/>
            <person name="Kaster A.-K."/>
            <person name="Ovreas L."/>
            <person name="Rohde M."/>
            <person name="Galperin M.Y."/>
            <person name="Jogler C."/>
        </authorList>
    </citation>
    <scope>NUCLEOTIDE SEQUENCE [LARGE SCALE GENOMIC DNA]</scope>
    <source>
        <strain evidence="2 3">Pan241w</strain>
    </source>
</reference>
<feature type="transmembrane region" description="Helical" evidence="1">
    <location>
        <begin position="21"/>
        <end position="44"/>
    </location>
</feature>
<dbReference type="AlphaFoldDB" id="A0A517RM48"/>
<feature type="transmembrane region" description="Helical" evidence="1">
    <location>
        <begin position="78"/>
        <end position="101"/>
    </location>
</feature>
<keyword evidence="1" id="KW-0812">Transmembrane</keyword>
<evidence type="ECO:0000313" key="2">
    <source>
        <dbReference type="EMBL" id="QDT44963.1"/>
    </source>
</evidence>
<keyword evidence="3" id="KW-1185">Reference proteome</keyword>
<proteinExistence type="predicted"/>
<accession>A0A517RM48</accession>
<dbReference type="KEGG" id="gaz:Pan241w_50800"/>
<name>A0A517RM48_9PLAN</name>
<dbReference type="Proteomes" id="UP000317171">
    <property type="component" value="Chromosome"/>
</dbReference>